<protein>
    <submittedName>
        <fullName evidence="1">Uncharacterized protein</fullName>
    </submittedName>
</protein>
<dbReference type="AlphaFoldDB" id="A0A1L3ZY63"/>
<dbReference type="KEGG" id="sphj:BSL82_15705"/>
<gene>
    <name evidence="1" type="ORF">BSL82_15705</name>
</gene>
<dbReference type="EMBL" id="CP018221">
    <property type="protein sequence ID" value="API60550.1"/>
    <property type="molecule type" value="Genomic_DNA"/>
</dbReference>
<evidence type="ECO:0000313" key="1">
    <source>
        <dbReference type="EMBL" id="API60550.1"/>
    </source>
</evidence>
<sequence>MMIKWEAAPDLAGFIANVSSDITLVVTPCDYVKGFKLKAARGTKWRAQATHWCERTRVASRYGRDEYDNPQDSPQAAKRLAETIYNDARAERAHQ</sequence>
<accession>A0A1L3ZY63</accession>
<reference evidence="2" key="1">
    <citation type="submission" date="2016-11" db="EMBL/GenBank/DDBJ databases">
        <title>Complete Genome Sequence of alachlor-degrading Sphingomonas sp. strain JJ-A5.</title>
        <authorList>
            <person name="Lee H."/>
            <person name="Ka J.-O."/>
        </authorList>
    </citation>
    <scope>NUCLEOTIDE SEQUENCE [LARGE SCALE GENOMIC DNA]</scope>
    <source>
        <strain evidence="2">JJ-A5</strain>
    </source>
</reference>
<evidence type="ECO:0000313" key="2">
    <source>
        <dbReference type="Proteomes" id="UP000182063"/>
    </source>
</evidence>
<dbReference type="RefSeq" id="WP_072598214.1">
    <property type="nucleotide sequence ID" value="NZ_CP018221.1"/>
</dbReference>
<organism evidence="1 2">
    <name type="scientific">Tardibacter chloracetimidivorans</name>
    <dbReference type="NCBI Taxonomy" id="1921510"/>
    <lineage>
        <taxon>Bacteria</taxon>
        <taxon>Pseudomonadati</taxon>
        <taxon>Pseudomonadota</taxon>
        <taxon>Alphaproteobacteria</taxon>
        <taxon>Sphingomonadales</taxon>
        <taxon>Sphingomonadaceae</taxon>
        <taxon>Tardibacter</taxon>
    </lineage>
</organism>
<dbReference type="Proteomes" id="UP000182063">
    <property type="component" value="Chromosome"/>
</dbReference>
<keyword evidence="2" id="KW-1185">Reference proteome</keyword>
<dbReference type="STRING" id="1921510.BSL82_15705"/>
<name>A0A1L3ZY63_9SPHN</name>
<proteinExistence type="predicted"/>